<keyword evidence="3" id="KW-1185">Reference proteome</keyword>
<evidence type="ECO:0000256" key="1">
    <source>
        <dbReference type="SAM" id="SignalP"/>
    </source>
</evidence>
<sequence>MGINSILILLLISSSVFSANASEDEVEIKNHHEGNWPVMLFALAATNWMIHEAGREPENARYFYMVAMLSSINNIEKPFGKSMFAASTAMTVTNQYHVNISPAPSINSRQDNLKMFWGSTILVLGAELAFKGKPDELKFSPTTSEGIGLQVSYDF</sequence>
<gene>
    <name evidence="2" type="ORF">RI844_18100</name>
</gene>
<evidence type="ECO:0000313" key="3">
    <source>
        <dbReference type="Proteomes" id="UP001301442"/>
    </source>
</evidence>
<dbReference type="RefSeq" id="WP_348396042.1">
    <property type="nucleotide sequence ID" value="NZ_CP136600.1"/>
</dbReference>
<protein>
    <submittedName>
        <fullName evidence="2">Uncharacterized protein</fullName>
    </submittedName>
</protein>
<dbReference type="EMBL" id="CP136600">
    <property type="protein sequence ID" value="WOH37251.1"/>
    <property type="molecule type" value="Genomic_DNA"/>
</dbReference>
<dbReference type="Proteomes" id="UP001301442">
    <property type="component" value="Chromosome"/>
</dbReference>
<evidence type="ECO:0000313" key="2">
    <source>
        <dbReference type="EMBL" id="WOH37251.1"/>
    </source>
</evidence>
<organism evidence="2 3">
    <name type="scientific">Thalassotalea fonticola</name>
    <dbReference type="NCBI Taxonomy" id="3065649"/>
    <lineage>
        <taxon>Bacteria</taxon>
        <taxon>Pseudomonadati</taxon>
        <taxon>Pseudomonadota</taxon>
        <taxon>Gammaproteobacteria</taxon>
        <taxon>Alteromonadales</taxon>
        <taxon>Colwelliaceae</taxon>
        <taxon>Thalassotalea</taxon>
    </lineage>
</organism>
<name>A0ABZ0GPD0_9GAMM</name>
<reference evidence="2 3" key="1">
    <citation type="submission" date="2023-09" db="EMBL/GenBank/DDBJ databases">
        <authorList>
            <person name="Qi X."/>
        </authorList>
    </citation>
    <scope>NUCLEOTIDE SEQUENCE [LARGE SCALE GENOMIC DNA]</scope>
    <source>
        <strain evidence="2 3">S1-1</strain>
    </source>
</reference>
<proteinExistence type="predicted"/>
<feature type="signal peptide" evidence="1">
    <location>
        <begin position="1"/>
        <end position="21"/>
    </location>
</feature>
<accession>A0ABZ0GPD0</accession>
<feature type="chain" id="PRO_5046527474" evidence="1">
    <location>
        <begin position="22"/>
        <end position="155"/>
    </location>
</feature>
<keyword evidence="1" id="KW-0732">Signal</keyword>